<name>A0ABV5VI18_9ACTN</name>
<comment type="caution">
    <text evidence="1">The sequence shown here is derived from an EMBL/GenBank/DDBJ whole genome shotgun (WGS) entry which is preliminary data.</text>
</comment>
<keyword evidence="2" id="KW-1185">Reference proteome</keyword>
<organism evidence="1 2">
    <name type="scientific">Streptomyces thermocoprophilus</name>
    <dbReference type="NCBI Taxonomy" id="78356"/>
    <lineage>
        <taxon>Bacteria</taxon>
        <taxon>Bacillati</taxon>
        <taxon>Actinomycetota</taxon>
        <taxon>Actinomycetes</taxon>
        <taxon>Kitasatosporales</taxon>
        <taxon>Streptomycetaceae</taxon>
        <taxon>Streptomyces</taxon>
    </lineage>
</organism>
<gene>
    <name evidence="1" type="ORF">ACFFRO_20355</name>
</gene>
<reference evidence="1 2" key="1">
    <citation type="submission" date="2024-09" db="EMBL/GenBank/DDBJ databases">
        <authorList>
            <person name="Sun Q."/>
            <person name="Mori K."/>
        </authorList>
    </citation>
    <scope>NUCLEOTIDE SEQUENCE [LARGE SCALE GENOMIC DNA]</scope>
    <source>
        <strain evidence="1 2">JCM 10918</strain>
    </source>
</reference>
<evidence type="ECO:0000313" key="1">
    <source>
        <dbReference type="EMBL" id="MFB9737463.1"/>
    </source>
</evidence>
<dbReference type="InterPro" id="IPR021373">
    <property type="entry name" value="DUF2993"/>
</dbReference>
<evidence type="ECO:0000313" key="2">
    <source>
        <dbReference type="Proteomes" id="UP001589703"/>
    </source>
</evidence>
<accession>A0ABV5VI18</accession>
<dbReference type="Pfam" id="PF11209">
    <property type="entry name" value="LmeA"/>
    <property type="match status" value="1"/>
</dbReference>
<dbReference type="Proteomes" id="UP001589703">
    <property type="component" value="Unassembled WGS sequence"/>
</dbReference>
<dbReference type="RefSeq" id="WP_247460998.1">
    <property type="nucleotide sequence ID" value="NZ_JBHMAR010000028.1"/>
</dbReference>
<sequence length="235" mass="25144">MRRRWVKVLTITVVVLAVLFTVVDRIAVHFANGEVAELATEKYFGSPSGSDLDVSITGFPFLTQAAGREFDHVTLDADRVLVNSTANRTGDYLDLTDLHIDLYDVSVPSFTARSAEADHATGTVTVPYDDLAKTLGRLGNGEFTVTPAGDDRINVKGDLVDFETGRRTPVDTTGTLRLAGDEFSVVVPGAGKAGATWRAPLPPGIDMTAAHTTKTGIELTLEGHQVGLGATRFTR</sequence>
<dbReference type="EMBL" id="JBHMAR010000028">
    <property type="protein sequence ID" value="MFB9737463.1"/>
    <property type="molecule type" value="Genomic_DNA"/>
</dbReference>
<proteinExistence type="predicted"/>
<protein>
    <submittedName>
        <fullName evidence="1">DUF2993 domain-containing protein</fullName>
    </submittedName>
</protein>